<dbReference type="InterPro" id="IPR001041">
    <property type="entry name" value="2Fe-2S_ferredoxin-type"/>
</dbReference>
<reference evidence="11 12" key="1">
    <citation type="submission" date="2018-09" db="EMBL/GenBank/DDBJ databases">
        <title>Genome sequencing of Nocardioides immobilis CCTCC AB 2017083 for comparison to Nocardioides silvaticus.</title>
        <authorList>
            <person name="Li C."/>
            <person name="Wang G."/>
        </authorList>
    </citation>
    <scope>NUCLEOTIDE SEQUENCE [LARGE SCALE GENOMIC DNA]</scope>
    <source>
        <strain evidence="11 12">CCTCC AB 2017083</strain>
    </source>
</reference>
<dbReference type="Gene3D" id="2.40.30.10">
    <property type="entry name" value="Translation factors"/>
    <property type="match status" value="1"/>
</dbReference>
<dbReference type="SUPFAM" id="SSF52343">
    <property type="entry name" value="Ferredoxin reductase-like, C-terminal NADP-linked domain"/>
    <property type="match status" value="1"/>
</dbReference>
<comment type="caution">
    <text evidence="11">The sequence shown here is derived from an EMBL/GenBank/DDBJ whole genome shotgun (WGS) entry which is preliminary data.</text>
</comment>
<evidence type="ECO:0000256" key="3">
    <source>
        <dbReference type="ARBA" id="ARBA00022714"/>
    </source>
</evidence>
<evidence type="ECO:0000256" key="6">
    <source>
        <dbReference type="ARBA" id="ARBA00023002"/>
    </source>
</evidence>
<dbReference type="Pfam" id="PF00175">
    <property type="entry name" value="NAD_binding_1"/>
    <property type="match status" value="1"/>
</dbReference>
<keyword evidence="8" id="KW-0411">Iron-sulfur</keyword>
<organism evidence="11 12">
    <name type="scientific">Nocardioides immobilis</name>
    <dbReference type="NCBI Taxonomy" id="2049295"/>
    <lineage>
        <taxon>Bacteria</taxon>
        <taxon>Bacillati</taxon>
        <taxon>Actinomycetota</taxon>
        <taxon>Actinomycetes</taxon>
        <taxon>Propionibacteriales</taxon>
        <taxon>Nocardioidaceae</taxon>
        <taxon>Nocardioides</taxon>
    </lineage>
</organism>
<dbReference type="InterPro" id="IPR017927">
    <property type="entry name" value="FAD-bd_FR_type"/>
</dbReference>
<dbReference type="InterPro" id="IPR050415">
    <property type="entry name" value="MRET"/>
</dbReference>
<keyword evidence="4" id="KW-0479">Metal-binding</keyword>
<dbReference type="Proteomes" id="UP000283644">
    <property type="component" value="Unassembled WGS sequence"/>
</dbReference>
<dbReference type="InterPro" id="IPR012675">
    <property type="entry name" value="Beta-grasp_dom_sf"/>
</dbReference>
<evidence type="ECO:0000256" key="1">
    <source>
        <dbReference type="ARBA" id="ARBA00001974"/>
    </source>
</evidence>
<keyword evidence="5" id="KW-0274">FAD</keyword>
<evidence type="ECO:0000259" key="9">
    <source>
        <dbReference type="PROSITE" id="PS51085"/>
    </source>
</evidence>
<gene>
    <name evidence="11" type="ORF">D0Z08_09595</name>
</gene>
<evidence type="ECO:0000313" key="11">
    <source>
        <dbReference type="EMBL" id="RHW27392.1"/>
    </source>
</evidence>
<dbReference type="Gene3D" id="3.40.50.80">
    <property type="entry name" value="Nucleotide-binding domain of ferredoxin-NADP reductase (FNR) module"/>
    <property type="match status" value="1"/>
</dbReference>
<accession>A0A417Y410</accession>
<evidence type="ECO:0000256" key="2">
    <source>
        <dbReference type="ARBA" id="ARBA00022630"/>
    </source>
</evidence>
<keyword evidence="2" id="KW-0285">Flavoprotein</keyword>
<dbReference type="InterPro" id="IPR008333">
    <property type="entry name" value="Cbr1-like_FAD-bd_dom"/>
</dbReference>
<evidence type="ECO:0000259" key="10">
    <source>
        <dbReference type="PROSITE" id="PS51384"/>
    </source>
</evidence>
<evidence type="ECO:0000256" key="5">
    <source>
        <dbReference type="ARBA" id="ARBA00022827"/>
    </source>
</evidence>
<dbReference type="PRINTS" id="PR00410">
    <property type="entry name" value="PHEHYDRXLASE"/>
</dbReference>
<dbReference type="Pfam" id="PF00970">
    <property type="entry name" value="FAD_binding_6"/>
    <property type="match status" value="1"/>
</dbReference>
<dbReference type="GO" id="GO:0016491">
    <property type="term" value="F:oxidoreductase activity"/>
    <property type="evidence" value="ECO:0007669"/>
    <property type="project" value="UniProtKB-KW"/>
</dbReference>
<dbReference type="GO" id="GO:0051537">
    <property type="term" value="F:2 iron, 2 sulfur cluster binding"/>
    <property type="evidence" value="ECO:0007669"/>
    <property type="project" value="UniProtKB-KW"/>
</dbReference>
<dbReference type="SUPFAM" id="SSF54292">
    <property type="entry name" value="2Fe-2S ferredoxin-like"/>
    <property type="match status" value="1"/>
</dbReference>
<dbReference type="OrthoDB" id="9796486at2"/>
<evidence type="ECO:0000256" key="7">
    <source>
        <dbReference type="ARBA" id="ARBA00023004"/>
    </source>
</evidence>
<feature type="domain" description="2Fe-2S ferredoxin-type" evidence="9">
    <location>
        <begin position="297"/>
        <end position="385"/>
    </location>
</feature>
<dbReference type="PROSITE" id="PS51384">
    <property type="entry name" value="FAD_FR"/>
    <property type="match status" value="1"/>
</dbReference>
<dbReference type="PROSITE" id="PS51085">
    <property type="entry name" value="2FE2S_FER_2"/>
    <property type="match status" value="1"/>
</dbReference>
<feature type="domain" description="FAD-binding FR-type" evidence="10">
    <location>
        <begin position="61"/>
        <end position="163"/>
    </location>
</feature>
<dbReference type="PANTHER" id="PTHR47354:SF6">
    <property type="entry name" value="NADH OXIDOREDUCTASE HCR"/>
    <property type="match status" value="1"/>
</dbReference>
<keyword evidence="3" id="KW-0001">2Fe-2S</keyword>
<dbReference type="GO" id="GO:0046872">
    <property type="term" value="F:metal ion binding"/>
    <property type="evidence" value="ECO:0007669"/>
    <property type="project" value="UniProtKB-KW"/>
</dbReference>
<evidence type="ECO:0000313" key="12">
    <source>
        <dbReference type="Proteomes" id="UP000283644"/>
    </source>
</evidence>
<name>A0A417Y410_9ACTN</name>
<keyword evidence="7" id="KW-0408">Iron</keyword>
<comment type="cofactor">
    <cofactor evidence="1">
        <name>FAD</name>
        <dbReference type="ChEBI" id="CHEBI:57692"/>
    </cofactor>
</comment>
<dbReference type="SUPFAM" id="SSF63380">
    <property type="entry name" value="Riboflavin synthase domain-like"/>
    <property type="match status" value="1"/>
</dbReference>
<dbReference type="InterPro" id="IPR017938">
    <property type="entry name" value="Riboflavin_synthase-like_b-brl"/>
</dbReference>
<dbReference type="AlphaFoldDB" id="A0A417Y410"/>
<protein>
    <submittedName>
        <fullName evidence="11">Ferredoxin reductase</fullName>
    </submittedName>
</protein>
<dbReference type="InterPro" id="IPR036010">
    <property type="entry name" value="2Fe-2S_ferredoxin-like_sf"/>
</dbReference>
<dbReference type="CDD" id="cd06216">
    <property type="entry name" value="FNR_iron_sulfur_binding_2"/>
    <property type="match status" value="1"/>
</dbReference>
<dbReference type="Pfam" id="PF00111">
    <property type="entry name" value="Fer2"/>
    <property type="match status" value="1"/>
</dbReference>
<dbReference type="PANTHER" id="PTHR47354">
    <property type="entry name" value="NADH OXIDOREDUCTASE HCR"/>
    <property type="match status" value="1"/>
</dbReference>
<dbReference type="InterPro" id="IPR001433">
    <property type="entry name" value="OxRdtase_FAD/NAD-bd"/>
</dbReference>
<sequence>MTLPPGSGTVGVVSSTSLSTPFLVRSSQGGLRRRLRAVAEAAVTPLTLDDVLDNFHPLRSGTDLRGRIVSVEPETADAATIVIKPGRDWVGHEPGQYLQVGVDVDGVRLWRCYSLTHGPRPDGNISITVKAIPDGVVSNHLVHRARPGQMVHLQQAAGDFVLPQPIPRQLLLVTAGSGITPVIGMLRNLFSKAQRPDIDITLVHVNQAEPHSIFKDELRAHAAAGHLRLLEHFDDRDGLLDLARLEALVPDIGTRAAYACGPSGLLDALEQWYDERGLSLNTERFRPTLLTDAGEGGTVAFVDGTVVEADGATPILDAAEAAGVLMPSGCRMGICMGCVLPMKEGAVRDLRNGEITVAVPGETAPGGVKIQTCITAAAGDCHLDH</sequence>
<dbReference type="CDD" id="cd00207">
    <property type="entry name" value="fer2"/>
    <property type="match status" value="1"/>
</dbReference>
<keyword evidence="6" id="KW-0560">Oxidoreductase</keyword>
<dbReference type="InterPro" id="IPR039261">
    <property type="entry name" value="FNR_nucleotide-bd"/>
</dbReference>
<evidence type="ECO:0000256" key="8">
    <source>
        <dbReference type="ARBA" id="ARBA00023014"/>
    </source>
</evidence>
<keyword evidence="12" id="KW-1185">Reference proteome</keyword>
<evidence type="ECO:0000256" key="4">
    <source>
        <dbReference type="ARBA" id="ARBA00022723"/>
    </source>
</evidence>
<dbReference type="EMBL" id="QXGH01000013">
    <property type="protein sequence ID" value="RHW27392.1"/>
    <property type="molecule type" value="Genomic_DNA"/>
</dbReference>
<proteinExistence type="predicted"/>
<dbReference type="Gene3D" id="3.10.20.30">
    <property type="match status" value="1"/>
</dbReference>